<accession>A0A6G7PVS0</accession>
<gene>
    <name evidence="1" type="ORF">G4V39_05110</name>
</gene>
<evidence type="ECO:0000313" key="1">
    <source>
        <dbReference type="EMBL" id="QIJ71687.1"/>
    </source>
</evidence>
<dbReference type="AlphaFoldDB" id="A0A6G7PVS0"/>
<proteinExistence type="predicted"/>
<sequence length="209" mass="23884">MTSSSHQEGREFRCPSCGGRFRLKGQINLTRPIPCPKCKVPLEAATKTEGLFTTDSKGEEPFDWPRGATALIYWGFSDPKDPVTRILRARGLEIVEVHDRDHFLKALRYTQTEAVILAFGPEDKKGIEIWQALSQLSAHDRRRFFSALIGPYKTLDDLEAFRLSVDLTINPRDIPHLADILARAWQERERLYRKFLELLDRLPALAPLG</sequence>
<name>A0A6G7PVS0_9BACT</name>
<dbReference type="Proteomes" id="UP000502179">
    <property type="component" value="Chromosome"/>
</dbReference>
<evidence type="ECO:0000313" key="2">
    <source>
        <dbReference type="Proteomes" id="UP000502179"/>
    </source>
</evidence>
<protein>
    <submittedName>
        <fullName evidence="1">Zinc ribbon domain-containing protein</fullName>
    </submittedName>
</protein>
<dbReference type="KEGG" id="tav:G4V39_05110"/>
<organism evidence="1 2">
    <name type="scientific">Thermosulfuriphilus ammonigenes</name>
    <dbReference type="NCBI Taxonomy" id="1936021"/>
    <lineage>
        <taxon>Bacteria</taxon>
        <taxon>Pseudomonadati</taxon>
        <taxon>Thermodesulfobacteriota</taxon>
        <taxon>Thermodesulfobacteria</taxon>
        <taxon>Thermodesulfobacteriales</taxon>
        <taxon>Thermodesulfobacteriaceae</taxon>
        <taxon>Thermosulfuriphilus</taxon>
    </lineage>
</organism>
<keyword evidence="2" id="KW-1185">Reference proteome</keyword>
<reference evidence="1 2" key="1">
    <citation type="submission" date="2020-02" db="EMBL/GenBank/DDBJ databases">
        <title>Genome analysis of Thermosulfuriphilus ammonigenes ST65T, an anaerobic thermophilic chemolithoautotrophic bacterium isolated from a deep-sea hydrothermal vent.</title>
        <authorList>
            <person name="Slobodkina G."/>
            <person name="Allioux M."/>
            <person name="Merkel A."/>
            <person name="Alain K."/>
            <person name="Jebbar M."/>
            <person name="Slobodkin A."/>
        </authorList>
    </citation>
    <scope>NUCLEOTIDE SEQUENCE [LARGE SCALE GENOMIC DNA]</scope>
    <source>
        <strain evidence="1 2">ST65</strain>
    </source>
</reference>
<dbReference type="EMBL" id="CP048877">
    <property type="protein sequence ID" value="QIJ71687.1"/>
    <property type="molecule type" value="Genomic_DNA"/>
</dbReference>